<dbReference type="PROSITE" id="PS51257">
    <property type="entry name" value="PROKAR_LIPOPROTEIN"/>
    <property type="match status" value="1"/>
</dbReference>
<dbReference type="InterPro" id="IPR058837">
    <property type="entry name" value="MamS_MamX_dom"/>
</dbReference>
<evidence type="ECO:0000256" key="1">
    <source>
        <dbReference type="SAM" id="SignalP"/>
    </source>
</evidence>
<keyword evidence="1" id="KW-0732">Signal</keyword>
<proteinExistence type="predicted"/>
<comment type="caution">
    <text evidence="3">The sequence shown here is derived from an EMBL/GenBank/DDBJ whole genome shotgun (WGS) entry which is preliminary data.</text>
</comment>
<accession>A0A7C0Z8S2</accession>
<gene>
    <name evidence="3" type="ORF">ENF18_00830</name>
</gene>
<dbReference type="Proteomes" id="UP000885847">
    <property type="component" value="Unassembled WGS sequence"/>
</dbReference>
<dbReference type="Pfam" id="PF26390">
    <property type="entry name" value="MamS_MamX"/>
    <property type="match status" value="1"/>
</dbReference>
<feature type="signal peptide" evidence="1">
    <location>
        <begin position="1"/>
        <end position="22"/>
    </location>
</feature>
<reference evidence="3" key="1">
    <citation type="journal article" date="2020" name="mSystems">
        <title>Genome- and Community-Level Interaction Insights into Carbon Utilization and Element Cycling Functions of Hydrothermarchaeota in Hydrothermal Sediment.</title>
        <authorList>
            <person name="Zhou Z."/>
            <person name="Liu Y."/>
            <person name="Xu W."/>
            <person name="Pan J."/>
            <person name="Luo Z.H."/>
            <person name="Li M."/>
        </authorList>
    </citation>
    <scope>NUCLEOTIDE SEQUENCE [LARGE SCALE GENOMIC DNA]</scope>
    <source>
        <strain evidence="3">HyVt-102</strain>
    </source>
</reference>
<dbReference type="EMBL" id="DQWE01000035">
    <property type="protein sequence ID" value="HDI82320.1"/>
    <property type="molecule type" value="Genomic_DNA"/>
</dbReference>
<feature type="domain" description="Magnetosome protein MamS/MamX" evidence="2">
    <location>
        <begin position="36"/>
        <end position="113"/>
    </location>
</feature>
<sequence length="153" mass="17373">MKKWIFLLLVLLFSGCYPGVKPAGKTIHVTIYNPATVTVIQGKIVGKRIVTMDGENYVVIIVEKKGRKIPVYIAPLWWVNKNRWMFREGVKVKITGSSVLLKGENIILAREIYSEPLTFIIRDESGHPLWVKVKVKKKHGKGKKKGRDGGLNY</sequence>
<evidence type="ECO:0000259" key="2">
    <source>
        <dbReference type="Pfam" id="PF26390"/>
    </source>
</evidence>
<evidence type="ECO:0000313" key="3">
    <source>
        <dbReference type="EMBL" id="HDI82320.1"/>
    </source>
</evidence>
<dbReference type="AlphaFoldDB" id="A0A7C0Z8S2"/>
<organism evidence="3">
    <name type="scientific">candidate division WOR-3 bacterium</name>
    <dbReference type="NCBI Taxonomy" id="2052148"/>
    <lineage>
        <taxon>Bacteria</taxon>
        <taxon>Bacteria division WOR-3</taxon>
    </lineage>
</organism>
<name>A0A7C0Z8S2_UNCW3</name>
<feature type="chain" id="PRO_5027936085" description="Magnetosome protein MamS/MamX domain-containing protein" evidence="1">
    <location>
        <begin position="23"/>
        <end position="153"/>
    </location>
</feature>
<protein>
    <recommendedName>
        <fullName evidence="2">Magnetosome protein MamS/MamX domain-containing protein</fullName>
    </recommendedName>
</protein>